<accession>A0A397TDD1</accession>
<name>A0A397TDD1_9GLOM</name>
<evidence type="ECO:0000256" key="4">
    <source>
        <dbReference type="RuleBase" id="RU363090"/>
    </source>
</evidence>
<sequence length="765" mass="86118">MLTLTETAHSSSVFTEHRLISGTDSFDGSLMSGMAPISNITLQKNDQTNMARSENITRSNLSNHSQNHKRRSIGSSVSDINGIKQIPRSNSSTHSGRKTSLTLNLFKHGISDPSFNVEDNILSTSPKSSNSLHSETSAQSLTDYFNSVQISPQNPYKLSKNVKIEMINHYDNVSDSEKDFSEDDDDDVTDDEEINSFFNDPSSPPSVILTPFDNQVGGHTSFFRFSKRAVCKPLVHREHQFYEILETLHPDLLPFVPQYLGVLNVTHRGELGSMPEVVFEQNKHLLPEWMLNKVNSLVGDDHSSDKENYDKGCSDDTSSQGLCSLITKVNKQLKEEVLCEVFSPKALRARMRQASGKESYLTRRHSMVNISNLEKSEVSSGMSRSLTEISHISAKKSRTTSCDSPVYDDQSDGVSSNISLENFEADRESTSTRKDDRSTSFQHLRAQSTTNITPQTLIESPATFKVEESECTSSSRDSASNLPCRPSKRRLLENLHEESDIHTQTLTPSSEKANNPWSLHCYTTRLSKSQNDLDKVQQFVLLEDLTAGLKYPCVLDLKMGTRQYGIDASPEKRESQIKKCAETTSKTLGVRICGMQVYKTTTHKFKFQSKYYGRSLNQDTFKSALKDFLHNGDKLLVHQIPIILRKLRRLAKIIKGLDNYRFYASSLLLIYDGDENNPCDINIKIIDFAHCTTGKDYLPSECKYPPSKGFDKGYLLGLKNLCRSFEAIYKDCCGIIPENIGEEENGVFSDIRFDNTLESSERTLQ</sequence>
<dbReference type="OrthoDB" id="2573163at2759"/>
<dbReference type="PANTHER" id="PTHR12400">
    <property type="entry name" value="INOSITOL POLYPHOSPHATE KINASE"/>
    <property type="match status" value="1"/>
</dbReference>
<dbReference type="Gene3D" id="3.30.470.160">
    <property type="entry name" value="Inositol polyphosphate kinase"/>
    <property type="match status" value="1"/>
</dbReference>
<dbReference type="SUPFAM" id="SSF56104">
    <property type="entry name" value="SAICAR synthase-like"/>
    <property type="match status" value="1"/>
</dbReference>
<evidence type="ECO:0000313" key="6">
    <source>
        <dbReference type="EMBL" id="RIA96250.1"/>
    </source>
</evidence>
<comment type="similarity">
    <text evidence="1 4">Belongs to the inositol phosphokinase (IPK) family.</text>
</comment>
<reference evidence="6 7" key="1">
    <citation type="submission" date="2018-06" db="EMBL/GenBank/DDBJ databases">
        <title>Comparative genomics reveals the genomic features of Rhizophagus irregularis, R. cerebriforme, R. diaphanum and Gigaspora rosea, and their symbiotic lifestyle signature.</title>
        <authorList>
            <person name="Morin E."/>
            <person name="San Clemente H."/>
            <person name="Chen E.C.H."/>
            <person name="De La Providencia I."/>
            <person name="Hainaut M."/>
            <person name="Kuo A."/>
            <person name="Kohler A."/>
            <person name="Murat C."/>
            <person name="Tang N."/>
            <person name="Roy S."/>
            <person name="Loubradou J."/>
            <person name="Henrissat B."/>
            <person name="Grigoriev I.V."/>
            <person name="Corradi N."/>
            <person name="Roux C."/>
            <person name="Martin F.M."/>
        </authorList>
    </citation>
    <scope>NUCLEOTIDE SEQUENCE [LARGE SCALE GENOMIC DNA]</scope>
    <source>
        <strain evidence="6 7">DAOM 227022</strain>
    </source>
</reference>
<dbReference type="GO" id="GO:0005737">
    <property type="term" value="C:cytoplasm"/>
    <property type="evidence" value="ECO:0007669"/>
    <property type="project" value="TreeGrafter"/>
</dbReference>
<dbReference type="GO" id="GO:0000824">
    <property type="term" value="F:inositol-1,4,5,6-tetrakisphosphate 3-kinase activity"/>
    <property type="evidence" value="ECO:0007669"/>
    <property type="project" value="TreeGrafter"/>
</dbReference>
<keyword evidence="2 4" id="KW-0808">Transferase</keyword>
<dbReference type="InterPro" id="IPR038286">
    <property type="entry name" value="IPK_sf"/>
</dbReference>
<feature type="compositionally biased region" description="Polar residues" evidence="5">
    <location>
        <begin position="441"/>
        <end position="458"/>
    </location>
</feature>
<dbReference type="InterPro" id="IPR005522">
    <property type="entry name" value="IPK"/>
</dbReference>
<protein>
    <recommendedName>
        <fullName evidence="4">Kinase</fullName>
        <ecNumber evidence="4">2.7.-.-</ecNumber>
    </recommendedName>
</protein>
<dbReference type="Proteomes" id="UP000265703">
    <property type="component" value="Unassembled WGS sequence"/>
</dbReference>
<dbReference type="GO" id="GO:0008440">
    <property type="term" value="F:inositol-1,4,5-trisphosphate 3-kinase activity"/>
    <property type="evidence" value="ECO:0007669"/>
    <property type="project" value="TreeGrafter"/>
</dbReference>
<dbReference type="STRING" id="658196.A0A397TDD1"/>
<keyword evidence="3 4" id="KW-0418">Kinase</keyword>
<keyword evidence="7" id="KW-1185">Reference proteome</keyword>
<dbReference type="AlphaFoldDB" id="A0A397TDD1"/>
<evidence type="ECO:0000313" key="7">
    <source>
        <dbReference type="Proteomes" id="UP000265703"/>
    </source>
</evidence>
<dbReference type="EC" id="2.7.-.-" evidence="4"/>
<dbReference type="PANTHER" id="PTHR12400:SF21">
    <property type="entry name" value="KINASE"/>
    <property type="match status" value="1"/>
</dbReference>
<feature type="region of interest" description="Disordered" evidence="5">
    <location>
        <begin position="57"/>
        <end position="97"/>
    </location>
</feature>
<dbReference type="GO" id="GO:0046854">
    <property type="term" value="P:phosphatidylinositol phosphate biosynthetic process"/>
    <property type="evidence" value="ECO:0007669"/>
    <property type="project" value="TreeGrafter"/>
</dbReference>
<evidence type="ECO:0000256" key="2">
    <source>
        <dbReference type="ARBA" id="ARBA00022679"/>
    </source>
</evidence>
<dbReference type="GO" id="GO:0032958">
    <property type="term" value="P:inositol phosphate biosynthetic process"/>
    <property type="evidence" value="ECO:0007669"/>
    <property type="project" value="InterPro"/>
</dbReference>
<dbReference type="EMBL" id="QKYT01000048">
    <property type="protein sequence ID" value="RIA96250.1"/>
    <property type="molecule type" value="Genomic_DNA"/>
</dbReference>
<proteinExistence type="inferred from homology"/>
<evidence type="ECO:0000256" key="1">
    <source>
        <dbReference type="ARBA" id="ARBA00007374"/>
    </source>
</evidence>
<evidence type="ECO:0000256" key="5">
    <source>
        <dbReference type="SAM" id="MobiDB-lite"/>
    </source>
</evidence>
<dbReference type="GO" id="GO:0005634">
    <property type="term" value="C:nucleus"/>
    <property type="evidence" value="ECO:0007669"/>
    <property type="project" value="TreeGrafter"/>
</dbReference>
<organism evidence="6 7">
    <name type="scientific">Glomus cerebriforme</name>
    <dbReference type="NCBI Taxonomy" id="658196"/>
    <lineage>
        <taxon>Eukaryota</taxon>
        <taxon>Fungi</taxon>
        <taxon>Fungi incertae sedis</taxon>
        <taxon>Mucoromycota</taxon>
        <taxon>Glomeromycotina</taxon>
        <taxon>Glomeromycetes</taxon>
        <taxon>Glomerales</taxon>
        <taxon>Glomeraceae</taxon>
        <taxon>Glomus</taxon>
    </lineage>
</organism>
<evidence type="ECO:0000256" key="3">
    <source>
        <dbReference type="ARBA" id="ARBA00022777"/>
    </source>
</evidence>
<feature type="compositionally biased region" description="Polar residues" evidence="5">
    <location>
        <begin position="87"/>
        <end position="97"/>
    </location>
</feature>
<feature type="region of interest" description="Disordered" evidence="5">
    <location>
        <begin position="393"/>
        <end position="459"/>
    </location>
</feature>
<dbReference type="Pfam" id="PF03770">
    <property type="entry name" value="IPK"/>
    <property type="match status" value="1"/>
</dbReference>
<gene>
    <name evidence="6" type="ORF">C1645_755510</name>
</gene>
<comment type="caution">
    <text evidence="6">The sequence shown here is derived from an EMBL/GenBank/DDBJ whole genome shotgun (WGS) entry which is preliminary data.</text>
</comment>
<feature type="compositionally biased region" description="Basic and acidic residues" evidence="5">
    <location>
        <begin position="424"/>
        <end position="438"/>
    </location>
</feature>